<dbReference type="InterPro" id="IPR003152">
    <property type="entry name" value="FATC_dom"/>
</dbReference>
<feature type="domain" description="FATC" evidence="1">
    <location>
        <begin position="211"/>
        <end position="243"/>
    </location>
</feature>
<protein>
    <submittedName>
        <fullName evidence="2">Serine/threonine-protein kinase Smg1</fullName>
    </submittedName>
</protein>
<evidence type="ECO:0000259" key="1">
    <source>
        <dbReference type="PROSITE" id="PS51190"/>
    </source>
</evidence>
<evidence type="ECO:0000313" key="2">
    <source>
        <dbReference type="EMBL" id="JAI28822.1"/>
    </source>
</evidence>
<dbReference type="GO" id="GO:0031932">
    <property type="term" value="C:TORC2 complex"/>
    <property type="evidence" value="ECO:0007669"/>
    <property type="project" value="TreeGrafter"/>
</dbReference>
<dbReference type="PANTHER" id="PTHR11139:SF119">
    <property type="entry name" value="SERINE_THREONINE-PROTEIN KINASE SMG1"/>
    <property type="match status" value="1"/>
</dbReference>
<dbReference type="AlphaFoldDB" id="A0A0K8UQ69"/>
<keyword evidence="2" id="KW-0808">Transferase</keyword>
<name>A0A0K8UQ69_BACLA</name>
<dbReference type="GO" id="GO:0005737">
    <property type="term" value="C:cytoplasm"/>
    <property type="evidence" value="ECO:0007669"/>
    <property type="project" value="TreeGrafter"/>
</dbReference>
<dbReference type="EMBL" id="GDHF01023492">
    <property type="protein sequence ID" value="JAI28822.1"/>
    <property type="molecule type" value="Transcribed_RNA"/>
</dbReference>
<dbReference type="GO" id="GO:0016242">
    <property type="term" value="P:negative regulation of macroautophagy"/>
    <property type="evidence" value="ECO:0007669"/>
    <property type="project" value="TreeGrafter"/>
</dbReference>
<dbReference type="PANTHER" id="PTHR11139">
    <property type="entry name" value="ATAXIA TELANGIECTASIA MUTATED ATM -RELATED"/>
    <property type="match status" value="1"/>
</dbReference>
<gene>
    <name evidence="2" type="primary">Smg1_0</name>
    <name evidence="2" type="ORF">c0_g1_i5</name>
</gene>
<dbReference type="PROSITE" id="PS51190">
    <property type="entry name" value="FATC"/>
    <property type="match status" value="1"/>
</dbReference>
<dbReference type="GO" id="GO:0004674">
    <property type="term" value="F:protein serine/threonine kinase activity"/>
    <property type="evidence" value="ECO:0007669"/>
    <property type="project" value="TreeGrafter"/>
</dbReference>
<keyword evidence="2" id="KW-0418">Kinase</keyword>
<reference evidence="2" key="1">
    <citation type="submission" date="2015-06" db="EMBL/GenBank/DDBJ databases">
        <authorList>
            <person name="Hoefler B.C."/>
            <person name="Straight P.D."/>
        </authorList>
    </citation>
    <scope>NUCLEOTIDE SEQUENCE</scope>
</reference>
<dbReference type="GO" id="GO:0031929">
    <property type="term" value="P:TOR signaling"/>
    <property type="evidence" value="ECO:0007669"/>
    <property type="project" value="TreeGrafter"/>
</dbReference>
<dbReference type="GO" id="GO:0005634">
    <property type="term" value="C:nucleus"/>
    <property type="evidence" value="ECO:0007669"/>
    <property type="project" value="TreeGrafter"/>
</dbReference>
<proteinExistence type="predicted"/>
<organism evidence="2">
    <name type="scientific">Bactrocera latifrons</name>
    <name type="common">Malaysian fruit fly</name>
    <name type="synonym">Chaetodacus latifrons</name>
    <dbReference type="NCBI Taxonomy" id="174628"/>
    <lineage>
        <taxon>Eukaryota</taxon>
        <taxon>Metazoa</taxon>
        <taxon>Ecdysozoa</taxon>
        <taxon>Arthropoda</taxon>
        <taxon>Hexapoda</taxon>
        <taxon>Insecta</taxon>
        <taxon>Pterygota</taxon>
        <taxon>Neoptera</taxon>
        <taxon>Endopterygota</taxon>
        <taxon>Diptera</taxon>
        <taxon>Brachycera</taxon>
        <taxon>Muscomorpha</taxon>
        <taxon>Tephritoidea</taxon>
        <taxon>Tephritidae</taxon>
        <taxon>Bactrocera</taxon>
        <taxon>Bactrocera</taxon>
    </lineage>
</organism>
<dbReference type="GO" id="GO:0031931">
    <property type="term" value="C:TORC1 complex"/>
    <property type="evidence" value="ECO:0007669"/>
    <property type="project" value="TreeGrafter"/>
</dbReference>
<dbReference type="SMART" id="SM01343">
    <property type="entry name" value="FATC"/>
    <property type="match status" value="1"/>
</dbReference>
<dbReference type="InterPro" id="IPR050517">
    <property type="entry name" value="DDR_Repair_Kinase"/>
</dbReference>
<sequence length="243" mass="27264">MGSRVEYLLLTYLKCISSIQPLIDPQIRSEVRHIFKAITKNDRNTRATTAVDRIGSIAHARDLQHALRLFHNKLSELQMQLIARNTTDTTPTELKAKVHELLASHEQNYIGLLELAQRFSSDEREGASSSCRIPDSPLRNKGSYAAALEGTQKFTGNKDEATATLAVDDGAVDKKAGTANNPGEQKRNAYAVSVWKRVRMKLEGRDPDSNRRCTIAEQVDYILREAMNPDNLAVLYEGWTPWV</sequence>
<dbReference type="OrthoDB" id="10065496at2759"/>
<accession>A0A0K8UQ69</accession>
<dbReference type="Pfam" id="PF02260">
    <property type="entry name" value="FATC"/>
    <property type="match status" value="1"/>
</dbReference>